<name>A0A3E4LVS1_9FIRM</name>
<dbReference type="EMBL" id="QRMI01000007">
    <property type="protein sequence ID" value="RHJ62879.1"/>
    <property type="molecule type" value="Genomic_DNA"/>
</dbReference>
<sequence>MILDYPDHTLLFPKKGGNSDAVSVQTDTVQVSSFFFFRLYITQLSLAVLYRIAEQIFLLCQP</sequence>
<evidence type="ECO:0000313" key="4">
    <source>
        <dbReference type="Proteomes" id="UP000285832"/>
    </source>
</evidence>
<protein>
    <submittedName>
        <fullName evidence="1">Uncharacterized protein</fullName>
    </submittedName>
</protein>
<evidence type="ECO:0000313" key="1">
    <source>
        <dbReference type="EMBL" id="RGK41232.1"/>
    </source>
</evidence>
<dbReference type="EMBL" id="QSQN01000010">
    <property type="protein sequence ID" value="RGK41232.1"/>
    <property type="molecule type" value="Genomic_DNA"/>
</dbReference>
<evidence type="ECO:0000313" key="2">
    <source>
        <dbReference type="EMBL" id="RHJ62879.1"/>
    </source>
</evidence>
<dbReference type="Proteomes" id="UP000285832">
    <property type="component" value="Unassembled WGS sequence"/>
</dbReference>
<dbReference type="AlphaFoldDB" id="A0A3E4LVS1"/>
<accession>A0A3E4LVS1</accession>
<dbReference type="Proteomes" id="UP000260793">
    <property type="component" value="Unassembled WGS sequence"/>
</dbReference>
<reference evidence="3 4" key="1">
    <citation type="submission" date="2018-08" db="EMBL/GenBank/DDBJ databases">
        <title>A genome reference for cultivated species of the human gut microbiota.</title>
        <authorList>
            <person name="Zou Y."/>
            <person name="Xue W."/>
            <person name="Luo G."/>
        </authorList>
    </citation>
    <scope>NUCLEOTIDE SEQUENCE [LARGE SCALE GENOMIC DNA]</scope>
    <source>
        <strain evidence="2 4">AM09-9</strain>
        <strain evidence="1 3">TF11-7</strain>
    </source>
</reference>
<evidence type="ECO:0000313" key="3">
    <source>
        <dbReference type="Proteomes" id="UP000260793"/>
    </source>
</evidence>
<proteinExistence type="predicted"/>
<organism evidence="1 3">
    <name type="scientific">[Ruminococcus] lactaris</name>
    <dbReference type="NCBI Taxonomy" id="46228"/>
    <lineage>
        <taxon>Bacteria</taxon>
        <taxon>Bacillati</taxon>
        <taxon>Bacillota</taxon>
        <taxon>Clostridia</taxon>
        <taxon>Lachnospirales</taxon>
        <taxon>Lachnospiraceae</taxon>
        <taxon>Mediterraneibacter</taxon>
    </lineage>
</organism>
<comment type="caution">
    <text evidence="1">The sequence shown here is derived from an EMBL/GenBank/DDBJ whole genome shotgun (WGS) entry which is preliminary data.</text>
</comment>
<gene>
    <name evidence="2" type="ORF">DW116_04265</name>
    <name evidence="1" type="ORF">DXD17_05235</name>
</gene>